<reference evidence="3 4" key="1">
    <citation type="submission" date="2018-03" db="EMBL/GenBank/DDBJ databases">
        <title>Genomic Encyclopedia of Archaeal and Bacterial Type Strains, Phase II (KMG-II): from individual species to whole genera.</title>
        <authorList>
            <person name="Goeker M."/>
        </authorList>
    </citation>
    <scope>NUCLEOTIDE SEQUENCE [LARGE SCALE GENOMIC DNA]</scope>
    <source>
        <strain evidence="3 4">DSM 44720</strain>
    </source>
</reference>
<organism evidence="3 4">
    <name type="scientific">Umezawaea tangerina</name>
    <dbReference type="NCBI Taxonomy" id="84725"/>
    <lineage>
        <taxon>Bacteria</taxon>
        <taxon>Bacillati</taxon>
        <taxon>Actinomycetota</taxon>
        <taxon>Actinomycetes</taxon>
        <taxon>Pseudonocardiales</taxon>
        <taxon>Pseudonocardiaceae</taxon>
        <taxon>Umezawaea</taxon>
    </lineage>
</organism>
<dbReference type="Proteomes" id="UP000239494">
    <property type="component" value="Unassembled WGS sequence"/>
</dbReference>
<dbReference type="EMBL" id="PVTF01000004">
    <property type="protein sequence ID" value="PRY42236.1"/>
    <property type="molecule type" value="Genomic_DNA"/>
</dbReference>
<dbReference type="Gene3D" id="3.90.70.10">
    <property type="entry name" value="Cysteine proteinases"/>
    <property type="match status" value="1"/>
</dbReference>
<accession>A0A2T0T9A4</accession>
<sequence>MNVLGVLLMSAAMIMPMAVATDAQVDYREWRSAAEFAQGRSEGLTRAPAGQGLVIGSPAGTEGGYEFARWTSPRHATRFGATQVVASWNALTPPGTWLQVDLRGPRTGWYAMGRWASGDTDIRRTSVPGQSDEHGRVDVDTFVAAQGQPLRDVQLRVTLYRSAGSTATPTLLMAGAMASAVPDAFTVPASAPGPARGVELPVPRYSQNVHEGGESLCSPTSTEMVVEYWGRGPTPEDLAGIDPSHPDRSVEYAAAHTYDLDYDGDGNWPFNTAYAATFGLRGHITRLRSLTELETYIARGVPVITSQSFREEELDGAEYGTAGHIMVVVGFTAEGDVIANDPASPSNEAVRHVYPRAQFETIWLRTKRYDADGSVADGPGGIVYVIEP</sequence>
<dbReference type="AlphaFoldDB" id="A0A2T0T9A4"/>
<dbReference type="CDD" id="cd02549">
    <property type="entry name" value="Peptidase_C39A"/>
    <property type="match status" value="1"/>
</dbReference>
<protein>
    <submittedName>
        <fullName evidence="3">Peptidase C39-like protein</fullName>
    </submittedName>
</protein>
<feature type="chain" id="PRO_5015467321" evidence="1">
    <location>
        <begin position="21"/>
        <end position="388"/>
    </location>
</feature>
<dbReference type="Pfam" id="PF13529">
    <property type="entry name" value="Peptidase_C39_2"/>
    <property type="match status" value="1"/>
</dbReference>
<gene>
    <name evidence="3" type="ORF">CLV43_10466</name>
</gene>
<evidence type="ECO:0000256" key="1">
    <source>
        <dbReference type="SAM" id="SignalP"/>
    </source>
</evidence>
<evidence type="ECO:0000259" key="2">
    <source>
        <dbReference type="Pfam" id="PF13529"/>
    </source>
</evidence>
<evidence type="ECO:0000313" key="3">
    <source>
        <dbReference type="EMBL" id="PRY42236.1"/>
    </source>
</evidence>
<feature type="signal peptide" evidence="1">
    <location>
        <begin position="1"/>
        <end position="20"/>
    </location>
</feature>
<keyword evidence="4" id="KW-1185">Reference proteome</keyword>
<comment type="caution">
    <text evidence="3">The sequence shown here is derived from an EMBL/GenBank/DDBJ whole genome shotgun (WGS) entry which is preliminary data.</text>
</comment>
<dbReference type="InterPro" id="IPR039564">
    <property type="entry name" value="Peptidase_C39-like"/>
</dbReference>
<evidence type="ECO:0000313" key="4">
    <source>
        <dbReference type="Proteomes" id="UP000239494"/>
    </source>
</evidence>
<proteinExistence type="predicted"/>
<dbReference type="InterPro" id="IPR039563">
    <property type="entry name" value="Peptidase_C39_single_dom"/>
</dbReference>
<name>A0A2T0T9A4_9PSEU</name>
<keyword evidence="1" id="KW-0732">Signal</keyword>
<feature type="domain" description="Peptidase C39-like" evidence="2">
    <location>
        <begin position="200"/>
        <end position="343"/>
    </location>
</feature>